<gene>
    <name evidence="1" type="ORF">S01H4_32105</name>
</gene>
<dbReference type="AlphaFoldDB" id="X1ASA3"/>
<dbReference type="EMBL" id="BART01016737">
    <property type="protein sequence ID" value="GAG85575.1"/>
    <property type="molecule type" value="Genomic_DNA"/>
</dbReference>
<sequence>DPAAVVPLIMLLETERSQVQARITYQGEFPIQTAAQALPFVKKALMTQSIPLNVAEKLAEIEEDPAIGQLIRIHKQPIAVTAIKSLAEIRDTQAIPILETISTEERDTRVRKAAHEALTALEPR</sequence>
<feature type="non-terminal residue" evidence="1">
    <location>
        <position position="1"/>
    </location>
</feature>
<proteinExistence type="predicted"/>
<organism evidence="1">
    <name type="scientific">marine sediment metagenome</name>
    <dbReference type="NCBI Taxonomy" id="412755"/>
    <lineage>
        <taxon>unclassified sequences</taxon>
        <taxon>metagenomes</taxon>
        <taxon>ecological metagenomes</taxon>
    </lineage>
</organism>
<evidence type="ECO:0008006" key="2">
    <source>
        <dbReference type="Google" id="ProtNLM"/>
    </source>
</evidence>
<protein>
    <recommendedName>
        <fullName evidence="2">HEAT repeat domain-containing protein</fullName>
    </recommendedName>
</protein>
<dbReference type="InterPro" id="IPR011989">
    <property type="entry name" value="ARM-like"/>
</dbReference>
<evidence type="ECO:0000313" key="1">
    <source>
        <dbReference type="EMBL" id="GAG85575.1"/>
    </source>
</evidence>
<dbReference type="Gene3D" id="1.25.10.10">
    <property type="entry name" value="Leucine-rich Repeat Variant"/>
    <property type="match status" value="1"/>
</dbReference>
<dbReference type="Pfam" id="PF13646">
    <property type="entry name" value="HEAT_2"/>
    <property type="match status" value="1"/>
</dbReference>
<reference evidence="1" key="1">
    <citation type="journal article" date="2014" name="Front. Microbiol.">
        <title>High frequency of phylogenetically diverse reductive dehalogenase-homologous genes in deep subseafloor sedimentary metagenomes.</title>
        <authorList>
            <person name="Kawai M."/>
            <person name="Futagami T."/>
            <person name="Toyoda A."/>
            <person name="Takaki Y."/>
            <person name="Nishi S."/>
            <person name="Hori S."/>
            <person name="Arai W."/>
            <person name="Tsubouchi T."/>
            <person name="Morono Y."/>
            <person name="Uchiyama I."/>
            <person name="Ito T."/>
            <person name="Fujiyama A."/>
            <person name="Inagaki F."/>
            <person name="Takami H."/>
        </authorList>
    </citation>
    <scope>NUCLEOTIDE SEQUENCE</scope>
    <source>
        <strain evidence="1">Expedition CK06-06</strain>
    </source>
</reference>
<name>X1ASA3_9ZZZZ</name>
<accession>X1ASA3</accession>
<comment type="caution">
    <text evidence="1">The sequence shown here is derived from an EMBL/GenBank/DDBJ whole genome shotgun (WGS) entry which is preliminary data.</text>
</comment>